<dbReference type="SUPFAM" id="SSF56672">
    <property type="entry name" value="DNA/RNA polymerases"/>
    <property type="match status" value="1"/>
</dbReference>
<dbReference type="Proteomes" id="UP001151760">
    <property type="component" value="Unassembled WGS sequence"/>
</dbReference>
<feature type="domain" description="Reverse transcriptase Ty1/copia-type" evidence="2">
    <location>
        <begin position="1"/>
        <end position="62"/>
    </location>
</feature>
<protein>
    <submittedName>
        <fullName evidence="3">Ribonuclease H-like domain-containing protein</fullName>
    </submittedName>
</protein>
<dbReference type="InterPro" id="IPR043502">
    <property type="entry name" value="DNA/RNA_pol_sf"/>
</dbReference>
<dbReference type="PANTHER" id="PTHR11439">
    <property type="entry name" value="GAG-POL-RELATED RETROTRANSPOSON"/>
    <property type="match status" value="1"/>
</dbReference>
<dbReference type="PANTHER" id="PTHR11439:SF495">
    <property type="entry name" value="REVERSE TRANSCRIPTASE, RNA-DEPENDENT DNA POLYMERASE-RELATED"/>
    <property type="match status" value="1"/>
</dbReference>
<feature type="compositionally biased region" description="Low complexity" evidence="1">
    <location>
        <begin position="645"/>
        <end position="665"/>
    </location>
</feature>
<comment type="caution">
    <text evidence="3">The sequence shown here is derived from an EMBL/GenBank/DDBJ whole genome shotgun (WGS) entry which is preliminary data.</text>
</comment>
<sequence length="741" mass="83604">TLVDLPKGKRAIGTKWVYRNKKDKRGIVVRNKARLVAQGYTQEEGIDYDEVFAPVARIEAIRGGVYVDDIIFGSTKKSLCVEFEQMMHKRFQMSSMGELTFFLGLQVQQKEDGIFISQDKYVADILKKFDFTTVKAASTPIETNKALNKDEEAEDVDVHLYRSMIRSLMYLTASRPDIMFAVCACARFQVTPKTSHLHAVKRIFRYLKGQPKLGLWYPRDSPFDLEAFSDSDYAGASLDRKSTTGGCQFLGKRLISWQCKKQTIVANSTTEAEYVAAANCCGQVLWIQNQMLDYGFNFMNTKIHIDNESTICIVKNPVFHSKTKHIEIRHHFIRDSYEKKLVQVIKIHTNHNVADLLTKAFDVSRMERAATTTSSLEAEQDSGNINRTQSMATLNESFPQGTDSDFCDKHNMVAYLQKSEGSEGFHQIIDFLTTSHISTLENEDMEITATIDGKVKVVSEASIRRHLKLEDSDGISTLPTSEIFEQLALMGYVSNSDNLTFQKGHFSPQWKFLIHTILHCLSSKKTAWEQFSSNIATAIICLATNRTFNFSKLIFDAMVKNLDSKTKILMYPRFIQIFLNKHKRLLLPHKRLYIAPTLTQKLFSNMKRASKGYTGVDTPLFQTMLVQGQILQGEGSTIPVESHHTPISAPSTSQPPTSPPSMQTTHVAEEAATMPHDSPLLRVHSLGSDEGSMTLNELTVLCTTLSKKVVETLVSDLSRPNWTYGAVTLCLIMKVKERLEA</sequence>
<dbReference type="CDD" id="cd09272">
    <property type="entry name" value="RNase_HI_RT_Ty1"/>
    <property type="match status" value="1"/>
</dbReference>
<reference evidence="3" key="1">
    <citation type="journal article" date="2022" name="Int. J. Mol. Sci.">
        <title>Draft Genome of Tanacetum Coccineum: Genomic Comparison of Closely Related Tanacetum-Family Plants.</title>
        <authorList>
            <person name="Yamashiro T."/>
            <person name="Shiraishi A."/>
            <person name="Nakayama K."/>
            <person name="Satake H."/>
        </authorList>
    </citation>
    <scope>NUCLEOTIDE SEQUENCE</scope>
</reference>
<dbReference type="EMBL" id="BQNB010011838">
    <property type="protein sequence ID" value="GJS95807.1"/>
    <property type="molecule type" value="Genomic_DNA"/>
</dbReference>
<dbReference type="InterPro" id="IPR013103">
    <property type="entry name" value="RVT_2"/>
</dbReference>
<reference evidence="3" key="2">
    <citation type="submission" date="2022-01" db="EMBL/GenBank/DDBJ databases">
        <authorList>
            <person name="Yamashiro T."/>
            <person name="Shiraishi A."/>
            <person name="Satake H."/>
            <person name="Nakayama K."/>
        </authorList>
    </citation>
    <scope>NUCLEOTIDE SEQUENCE</scope>
</reference>
<evidence type="ECO:0000259" key="2">
    <source>
        <dbReference type="Pfam" id="PF07727"/>
    </source>
</evidence>
<keyword evidence="4" id="KW-1185">Reference proteome</keyword>
<evidence type="ECO:0000256" key="1">
    <source>
        <dbReference type="SAM" id="MobiDB-lite"/>
    </source>
</evidence>
<name>A0ABQ5A0N7_9ASTR</name>
<evidence type="ECO:0000313" key="3">
    <source>
        <dbReference type="EMBL" id="GJS95807.1"/>
    </source>
</evidence>
<feature type="region of interest" description="Disordered" evidence="1">
    <location>
        <begin position="639"/>
        <end position="665"/>
    </location>
</feature>
<accession>A0ABQ5A0N7</accession>
<feature type="non-terminal residue" evidence="3">
    <location>
        <position position="1"/>
    </location>
</feature>
<evidence type="ECO:0000313" key="4">
    <source>
        <dbReference type="Proteomes" id="UP001151760"/>
    </source>
</evidence>
<feature type="domain" description="Reverse transcriptase Ty1/copia-type" evidence="2">
    <location>
        <begin position="64"/>
        <end position="142"/>
    </location>
</feature>
<proteinExistence type="predicted"/>
<dbReference type="Pfam" id="PF07727">
    <property type="entry name" value="RVT_2"/>
    <property type="match status" value="2"/>
</dbReference>
<organism evidence="3 4">
    <name type="scientific">Tanacetum coccineum</name>
    <dbReference type="NCBI Taxonomy" id="301880"/>
    <lineage>
        <taxon>Eukaryota</taxon>
        <taxon>Viridiplantae</taxon>
        <taxon>Streptophyta</taxon>
        <taxon>Embryophyta</taxon>
        <taxon>Tracheophyta</taxon>
        <taxon>Spermatophyta</taxon>
        <taxon>Magnoliopsida</taxon>
        <taxon>eudicotyledons</taxon>
        <taxon>Gunneridae</taxon>
        <taxon>Pentapetalae</taxon>
        <taxon>asterids</taxon>
        <taxon>campanulids</taxon>
        <taxon>Asterales</taxon>
        <taxon>Asteraceae</taxon>
        <taxon>Asteroideae</taxon>
        <taxon>Anthemideae</taxon>
        <taxon>Anthemidinae</taxon>
        <taxon>Tanacetum</taxon>
    </lineage>
</organism>
<gene>
    <name evidence="3" type="ORF">Tco_0802775</name>
</gene>